<proteinExistence type="predicted"/>
<comment type="caution">
    <text evidence="2">The sequence shown here is derived from an EMBL/GenBank/DDBJ whole genome shotgun (WGS) entry which is preliminary data.</text>
</comment>
<dbReference type="RefSeq" id="WP_190473662.1">
    <property type="nucleotide sequence ID" value="NZ_JACJPW010000119.1"/>
</dbReference>
<name>A0A926VKJ2_9CYAN</name>
<feature type="signal peptide" evidence="1">
    <location>
        <begin position="1"/>
        <end position="30"/>
    </location>
</feature>
<keyword evidence="3" id="KW-1185">Reference proteome</keyword>
<reference evidence="2" key="2">
    <citation type="submission" date="2020-08" db="EMBL/GenBank/DDBJ databases">
        <authorList>
            <person name="Chen M."/>
            <person name="Teng W."/>
            <person name="Zhao L."/>
            <person name="Hu C."/>
            <person name="Zhou Y."/>
            <person name="Han B."/>
            <person name="Song L."/>
            <person name="Shu W."/>
        </authorList>
    </citation>
    <scope>NUCLEOTIDE SEQUENCE</scope>
    <source>
        <strain evidence="2">FACHB-1375</strain>
    </source>
</reference>
<accession>A0A926VKJ2</accession>
<dbReference type="Proteomes" id="UP000641646">
    <property type="component" value="Unassembled WGS sequence"/>
</dbReference>
<dbReference type="EMBL" id="JACJPW010000119">
    <property type="protein sequence ID" value="MBD2185398.1"/>
    <property type="molecule type" value="Genomic_DNA"/>
</dbReference>
<evidence type="ECO:0000313" key="3">
    <source>
        <dbReference type="Proteomes" id="UP000641646"/>
    </source>
</evidence>
<dbReference type="AlphaFoldDB" id="A0A926VKJ2"/>
<reference evidence="2" key="1">
    <citation type="journal article" date="2015" name="ISME J.">
        <title>Draft Genome Sequence of Streptomyces incarnatus NRRL8089, which Produces the Nucleoside Antibiotic Sinefungin.</title>
        <authorList>
            <person name="Oshima K."/>
            <person name="Hattori M."/>
            <person name="Shimizu H."/>
            <person name="Fukuda K."/>
            <person name="Nemoto M."/>
            <person name="Inagaki K."/>
            <person name="Tamura T."/>
        </authorList>
    </citation>
    <scope>NUCLEOTIDE SEQUENCE</scope>
    <source>
        <strain evidence="2">FACHB-1375</strain>
    </source>
</reference>
<protein>
    <submittedName>
        <fullName evidence="2">DUF4232 domain-containing protein</fullName>
    </submittedName>
</protein>
<keyword evidence="1" id="KW-0732">Signal</keyword>
<evidence type="ECO:0000256" key="1">
    <source>
        <dbReference type="SAM" id="SignalP"/>
    </source>
</evidence>
<feature type="chain" id="PRO_5037818136" evidence="1">
    <location>
        <begin position="31"/>
        <end position="213"/>
    </location>
</feature>
<sequence>MQASPNDPKKIWLALTAVALNLLNPLAANAVSTDLVSIFGLKQNLFSPTLVSANTKAIAPCQASALRGVAQGWSRDSQSLGGNFYITNKSSRPCALNTSSRMQIVDGQGRPLPIGRPLTSGFWGSPVRSSFVLKPNDSLFALVVWGNWCRSAPKWDISIRITLPANGGQITMPIRDNRGIPLRITPPCSERNQPSYSMLQYVDTGSSRSDRSL</sequence>
<organism evidence="2 3">
    <name type="scientific">Aerosakkonema funiforme FACHB-1375</name>
    <dbReference type="NCBI Taxonomy" id="2949571"/>
    <lineage>
        <taxon>Bacteria</taxon>
        <taxon>Bacillati</taxon>
        <taxon>Cyanobacteriota</taxon>
        <taxon>Cyanophyceae</taxon>
        <taxon>Oscillatoriophycideae</taxon>
        <taxon>Aerosakkonematales</taxon>
        <taxon>Aerosakkonemataceae</taxon>
        <taxon>Aerosakkonema</taxon>
    </lineage>
</organism>
<gene>
    <name evidence="2" type="ORF">H6G03_30710</name>
</gene>
<evidence type="ECO:0000313" key="2">
    <source>
        <dbReference type="EMBL" id="MBD2185398.1"/>
    </source>
</evidence>